<evidence type="ECO:0000259" key="5">
    <source>
        <dbReference type="PROSITE" id="PS50865"/>
    </source>
</evidence>
<keyword evidence="2 4" id="KW-0863">Zinc-finger</keyword>
<dbReference type="InterPro" id="IPR002893">
    <property type="entry name" value="Znf_MYND"/>
</dbReference>
<dbReference type="GO" id="GO:0008270">
    <property type="term" value="F:zinc ion binding"/>
    <property type="evidence" value="ECO:0007669"/>
    <property type="project" value="UniProtKB-KW"/>
</dbReference>
<name>A0ABD3QGQ9_9STRA</name>
<evidence type="ECO:0000256" key="1">
    <source>
        <dbReference type="ARBA" id="ARBA00022723"/>
    </source>
</evidence>
<comment type="caution">
    <text evidence="6">The sequence shown here is derived from an EMBL/GenBank/DDBJ whole genome shotgun (WGS) entry which is preliminary data.</text>
</comment>
<gene>
    <name evidence="6" type="ORF">ACHAWO_010170</name>
</gene>
<organism evidence="6 7">
    <name type="scientific">Cyclotella atomus</name>
    <dbReference type="NCBI Taxonomy" id="382360"/>
    <lineage>
        <taxon>Eukaryota</taxon>
        <taxon>Sar</taxon>
        <taxon>Stramenopiles</taxon>
        <taxon>Ochrophyta</taxon>
        <taxon>Bacillariophyta</taxon>
        <taxon>Coscinodiscophyceae</taxon>
        <taxon>Thalassiosirophycidae</taxon>
        <taxon>Stephanodiscales</taxon>
        <taxon>Stephanodiscaceae</taxon>
        <taxon>Cyclotella</taxon>
    </lineage>
</organism>
<protein>
    <recommendedName>
        <fullName evidence="5">MYND-type domain-containing protein</fullName>
    </recommendedName>
</protein>
<evidence type="ECO:0000313" key="7">
    <source>
        <dbReference type="Proteomes" id="UP001530400"/>
    </source>
</evidence>
<dbReference type="InterPro" id="IPR046341">
    <property type="entry name" value="SET_dom_sf"/>
</dbReference>
<keyword evidence="3" id="KW-0862">Zinc</keyword>
<dbReference type="Proteomes" id="UP001530400">
    <property type="component" value="Unassembled WGS sequence"/>
</dbReference>
<sequence length="106" mass="12160">MALLDHVNREAFRQLLISRGTNVIFSDEEKLKPFTYLIDQIDGPNGEPLSYSQANHLLKTLCIGCNTITRAKDTFECECKQKIYCSRKCAKKDWTSHKNECKAFKG</sequence>
<keyword evidence="1" id="KW-0479">Metal-binding</keyword>
<dbReference type="Pfam" id="PF01753">
    <property type="entry name" value="zf-MYND"/>
    <property type="match status" value="1"/>
</dbReference>
<dbReference type="AlphaFoldDB" id="A0ABD3QGQ9"/>
<evidence type="ECO:0000313" key="6">
    <source>
        <dbReference type="EMBL" id="KAL3798956.1"/>
    </source>
</evidence>
<accession>A0ABD3QGQ9</accession>
<dbReference type="SUPFAM" id="SSF144232">
    <property type="entry name" value="HIT/MYND zinc finger-like"/>
    <property type="match status" value="1"/>
</dbReference>
<reference evidence="6 7" key="1">
    <citation type="submission" date="2024-10" db="EMBL/GenBank/DDBJ databases">
        <title>Updated reference genomes for cyclostephanoid diatoms.</title>
        <authorList>
            <person name="Roberts W.R."/>
            <person name="Alverson A.J."/>
        </authorList>
    </citation>
    <scope>NUCLEOTIDE SEQUENCE [LARGE SCALE GENOMIC DNA]</scope>
    <source>
        <strain evidence="6 7">AJA010-31</strain>
    </source>
</reference>
<evidence type="ECO:0000256" key="3">
    <source>
        <dbReference type="ARBA" id="ARBA00022833"/>
    </source>
</evidence>
<keyword evidence="7" id="KW-1185">Reference proteome</keyword>
<dbReference type="EMBL" id="JALLPJ020000198">
    <property type="protein sequence ID" value="KAL3798956.1"/>
    <property type="molecule type" value="Genomic_DNA"/>
</dbReference>
<dbReference type="PROSITE" id="PS50865">
    <property type="entry name" value="ZF_MYND_2"/>
    <property type="match status" value="1"/>
</dbReference>
<feature type="domain" description="MYND-type" evidence="5">
    <location>
        <begin position="62"/>
        <end position="101"/>
    </location>
</feature>
<dbReference type="PROSITE" id="PS01360">
    <property type="entry name" value="ZF_MYND_1"/>
    <property type="match status" value="1"/>
</dbReference>
<dbReference type="Gene3D" id="2.170.270.10">
    <property type="entry name" value="SET domain"/>
    <property type="match status" value="1"/>
</dbReference>
<dbReference type="Gene3D" id="6.10.140.2220">
    <property type="match status" value="1"/>
</dbReference>
<proteinExistence type="predicted"/>
<evidence type="ECO:0000256" key="2">
    <source>
        <dbReference type="ARBA" id="ARBA00022771"/>
    </source>
</evidence>
<evidence type="ECO:0000256" key="4">
    <source>
        <dbReference type="PROSITE-ProRule" id="PRU00134"/>
    </source>
</evidence>